<dbReference type="Proteomes" id="UP000392064">
    <property type="component" value="Chromosome"/>
</dbReference>
<sequence length="278" mass="29288">MTQSRPFWRAIEAIHDVVYFAPGAKQRYEAVGLRGYWMGYVASRSAALGTPSPTTVVALFHGFAPAVIERALPDAWSLASRDDVLATRYALAREGLAPALEGSDVAAIVRALTLLLEGVDFAGKPLAAAHADLPAPDDEVGRLWHAATAVREYRGDCHVAVLTAAGIDGCAANALAVAAGLVPDAQRTSRGWSEEEWDSAVGRLGARGWVDATGAITDTGRAARAQIEDTTDRVCAAGLDREATARAITVEGALVDIARRIEQIGALPYPNPTGVPRP</sequence>
<proteinExistence type="predicted"/>
<evidence type="ECO:0000313" key="2">
    <source>
        <dbReference type="Proteomes" id="UP000392064"/>
    </source>
</evidence>
<organism evidence="1 2">
    <name type="scientific">Aeromicrobium yanjiei</name>
    <dbReference type="NCBI Taxonomy" id="2662028"/>
    <lineage>
        <taxon>Bacteria</taxon>
        <taxon>Bacillati</taxon>
        <taxon>Actinomycetota</taxon>
        <taxon>Actinomycetes</taxon>
        <taxon>Propionibacteriales</taxon>
        <taxon>Nocardioidaceae</taxon>
        <taxon>Aeromicrobium</taxon>
    </lineage>
</organism>
<dbReference type="EMBL" id="CP045737">
    <property type="protein sequence ID" value="QGG42796.1"/>
    <property type="molecule type" value="Genomic_DNA"/>
</dbReference>
<gene>
    <name evidence="1" type="ORF">GEV26_16230</name>
</gene>
<evidence type="ECO:0008006" key="3">
    <source>
        <dbReference type="Google" id="ProtNLM"/>
    </source>
</evidence>
<dbReference type="AlphaFoldDB" id="A0A5Q2MNE3"/>
<dbReference type="InterPro" id="IPR054058">
    <property type="entry name" value="HTH_67"/>
</dbReference>
<name>A0A5Q2MNE3_9ACTN</name>
<protein>
    <recommendedName>
        <fullName evidence="3">SalK</fullName>
    </recommendedName>
</protein>
<dbReference type="KEGG" id="aef:GEV26_16230"/>
<dbReference type="RefSeq" id="WP_153654601.1">
    <property type="nucleotide sequence ID" value="NZ_CP045737.1"/>
</dbReference>
<accession>A0A5Q2MNE3</accession>
<dbReference type="Pfam" id="PF21863">
    <property type="entry name" value="HTH_67"/>
    <property type="match status" value="1"/>
</dbReference>
<dbReference type="NCBIfam" id="NF047719">
    <property type="entry name" value="SCO6745_fam_HTH"/>
    <property type="match status" value="1"/>
</dbReference>
<evidence type="ECO:0000313" key="1">
    <source>
        <dbReference type="EMBL" id="QGG42796.1"/>
    </source>
</evidence>
<reference evidence="1 2" key="1">
    <citation type="submission" date="2019-11" db="EMBL/GenBank/DDBJ databases">
        <authorList>
            <person name="Li J."/>
        </authorList>
    </citation>
    <scope>NUCLEOTIDE SEQUENCE [LARGE SCALE GENOMIC DNA]</scope>
    <source>
        <strain evidence="1 2">MF47</strain>
    </source>
</reference>
<keyword evidence="2" id="KW-1185">Reference proteome</keyword>